<evidence type="ECO:0000313" key="2">
    <source>
        <dbReference type="EMBL" id="EEC11830.1"/>
    </source>
</evidence>
<dbReference type="EMBL" id="ABJB010119905">
    <property type="status" value="NOT_ANNOTATED_CDS"/>
    <property type="molecule type" value="Genomic_DNA"/>
</dbReference>
<keyword evidence="4" id="KW-1185">Reference proteome</keyword>
<evidence type="ECO:0000256" key="1">
    <source>
        <dbReference type="SAM" id="MobiDB-lite"/>
    </source>
</evidence>
<dbReference type="VEuPathDB" id="VectorBase:ISCW008521"/>
<dbReference type="EnsemblMetazoa" id="ISCW008521-RA">
    <property type="protein sequence ID" value="ISCW008521-PA"/>
    <property type="gene ID" value="ISCW008521"/>
</dbReference>
<reference evidence="3" key="2">
    <citation type="submission" date="2020-05" db="UniProtKB">
        <authorList>
            <consortium name="EnsemblMetazoa"/>
        </authorList>
    </citation>
    <scope>IDENTIFICATION</scope>
    <source>
        <strain evidence="3">wikel</strain>
    </source>
</reference>
<dbReference type="InParanoid" id="B7PZ08"/>
<reference evidence="2 4" key="1">
    <citation type="submission" date="2008-03" db="EMBL/GenBank/DDBJ databases">
        <title>Annotation of Ixodes scapularis.</title>
        <authorList>
            <consortium name="Ixodes scapularis Genome Project Consortium"/>
            <person name="Caler E."/>
            <person name="Hannick L.I."/>
            <person name="Bidwell S."/>
            <person name="Joardar V."/>
            <person name="Thiagarajan M."/>
            <person name="Amedeo P."/>
            <person name="Galinsky K.J."/>
            <person name="Schobel S."/>
            <person name="Inman J."/>
            <person name="Hostetler J."/>
            <person name="Miller J."/>
            <person name="Hammond M."/>
            <person name="Megy K."/>
            <person name="Lawson D."/>
            <person name="Kodira C."/>
            <person name="Sutton G."/>
            <person name="Meyer J."/>
            <person name="Hill C.A."/>
            <person name="Birren B."/>
            <person name="Nene V."/>
            <person name="Collins F."/>
            <person name="Alarcon-Chaidez F."/>
            <person name="Wikel S."/>
            <person name="Strausberg R."/>
        </authorList>
    </citation>
    <scope>NUCLEOTIDE SEQUENCE [LARGE SCALE GENOMIC DNA]</scope>
    <source>
        <strain evidence="4">Wikel</strain>
        <strain evidence="2">Wikel colony</strain>
    </source>
</reference>
<dbReference type="PaxDb" id="6945-B7PZ08"/>
<feature type="region of interest" description="Disordered" evidence="1">
    <location>
        <begin position="10"/>
        <end position="53"/>
    </location>
</feature>
<sequence>MNDLILGVMESALEQQSPSPGRRLSDPGPADIAKGKEPKDGDSTSCLPPDTFTEPVEEQVRRIRGHPFALRSTALPSAYQERTLLCPEFRVSPTAG</sequence>
<evidence type="ECO:0000313" key="3">
    <source>
        <dbReference type="EnsemblMetazoa" id="ISCW008521-PA"/>
    </source>
</evidence>
<feature type="compositionally biased region" description="Basic and acidic residues" evidence="1">
    <location>
        <begin position="33"/>
        <end position="42"/>
    </location>
</feature>
<protein>
    <submittedName>
        <fullName evidence="2 3">Uncharacterized protein</fullName>
    </submittedName>
</protein>
<proteinExistence type="predicted"/>
<dbReference type="HOGENOM" id="CLU_2362052_0_0_1"/>
<dbReference type="EMBL" id="DS823187">
    <property type="protein sequence ID" value="EEC11830.1"/>
    <property type="molecule type" value="Genomic_DNA"/>
</dbReference>
<accession>B7PZ08</accession>
<dbReference type="AlphaFoldDB" id="B7PZ08"/>
<dbReference type="VEuPathDB" id="VectorBase:ISCI008521"/>
<dbReference type="Proteomes" id="UP000001555">
    <property type="component" value="Unassembled WGS sequence"/>
</dbReference>
<gene>
    <name evidence="2" type="ORF">IscW_ISCW008521</name>
</gene>
<name>B7PZ08_IXOSC</name>
<organism>
    <name type="scientific">Ixodes scapularis</name>
    <name type="common">Black-legged tick</name>
    <name type="synonym">Deer tick</name>
    <dbReference type="NCBI Taxonomy" id="6945"/>
    <lineage>
        <taxon>Eukaryota</taxon>
        <taxon>Metazoa</taxon>
        <taxon>Ecdysozoa</taxon>
        <taxon>Arthropoda</taxon>
        <taxon>Chelicerata</taxon>
        <taxon>Arachnida</taxon>
        <taxon>Acari</taxon>
        <taxon>Parasitiformes</taxon>
        <taxon>Ixodida</taxon>
        <taxon>Ixodoidea</taxon>
        <taxon>Ixodidae</taxon>
        <taxon>Ixodinae</taxon>
        <taxon>Ixodes</taxon>
    </lineage>
</organism>
<evidence type="ECO:0000313" key="4">
    <source>
        <dbReference type="Proteomes" id="UP000001555"/>
    </source>
</evidence>